<dbReference type="AlphaFoldDB" id="A0AAJ0AA82"/>
<accession>A0AAJ0AA82</accession>
<evidence type="ECO:0000313" key="1">
    <source>
        <dbReference type="EMBL" id="KAK1657340.1"/>
    </source>
</evidence>
<dbReference type="GeneID" id="85457685"/>
<sequence length="224" mass="24627">MPGGPLLQKSLPSPNPCWALFRIIDTMDKYVSAIQVHSSTAPSRPRLGTDFTDVFPDRAGYSGRLQGRSRKRDAVAGDAPGGSISIVLAIDPYVCSHQRRAGLMPTIIETISVLKTHPLLPHALYLVHSVSIGNSSCQRFKHALGRAFWCRDPLMGNSRNLLMPTRPHELMNLSSLLRRLEGHTGFGFEIRIPTRILVAKKHGIGVALVCRQTYGHASPSICEE</sequence>
<gene>
    <name evidence="1" type="ORF">BDP55DRAFT_638800</name>
</gene>
<reference evidence="1" key="1">
    <citation type="submission" date="2021-06" db="EMBL/GenBank/DDBJ databases">
        <title>Comparative genomics, transcriptomics and evolutionary studies reveal genomic signatures of adaptation to plant cell wall in hemibiotrophic fungi.</title>
        <authorList>
            <consortium name="DOE Joint Genome Institute"/>
            <person name="Baroncelli R."/>
            <person name="Diaz J.F."/>
            <person name="Benocci T."/>
            <person name="Peng M."/>
            <person name="Battaglia E."/>
            <person name="Haridas S."/>
            <person name="Andreopoulos W."/>
            <person name="Labutti K."/>
            <person name="Pangilinan J."/>
            <person name="Floch G.L."/>
            <person name="Makela M.R."/>
            <person name="Henrissat B."/>
            <person name="Grigoriev I.V."/>
            <person name="Crouch J.A."/>
            <person name="De Vries R.P."/>
            <person name="Sukno S.A."/>
            <person name="Thon M.R."/>
        </authorList>
    </citation>
    <scope>NUCLEOTIDE SEQUENCE</scope>
    <source>
        <strain evidence="1">CBS 193.32</strain>
    </source>
</reference>
<dbReference type="EMBL" id="JAHMHR010000095">
    <property type="protein sequence ID" value="KAK1657340.1"/>
    <property type="molecule type" value="Genomic_DNA"/>
</dbReference>
<organism evidence="1 2">
    <name type="scientific">Colletotrichum godetiae</name>
    <dbReference type="NCBI Taxonomy" id="1209918"/>
    <lineage>
        <taxon>Eukaryota</taxon>
        <taxon>Fungi</taxon>
        <taxon>Dikarya</taxon>
        <taxon>Ascomycota</taxon>
        <taxon>Pezizomycotina</taxon>
        <taxon>Sordariomycetes</taxon>
        <taxon>Hypocreomycetidae</taxon>
        <taxon>Glomerellales</taxon>
        <taxon>Glomerellaceae</taxon>
        <taxon>Colletotrichum</taxon>
        <taxon>Colletotrichum acutatum species complex</taxon>
    </lineage>
</organism>
<proteinExistence type="predicted"/>
<protein>
    <submittedName>
        <fullName evidence="1">Uncharacterized protein</fullName>
    </submittedName>
</protein>
<dbReference type="Proteomes" id="UP001224890">
    <property type="component" value="Unassembled WGS sequence"/>
</dbReference>
<name>A0AAJ0AA82_9PEZI</name>
<dbReference type="RefSeq" id="XP_060422104.1">
    <property type="nucleotide sequence ID" value="XM_060573159.1"/>
</dbReference>
<comment type="caution">
    <text evidence="1">The sequence shown here is derived from an EMBL/GenBank/DDBJ whole genome shotgun (WGS) entry which is preliminary data.</text>
</comment>
<evidence type="ECO:0000313" key="2">
    <source>
        <dbReference type="Proteomes" id="UP001224890"/>
    </source>
</evidence>
<keyword evidence="2" id="KW-1185">Reference proteome</keyword>